<feature type="compositionally biased region" description="Pro residues" evidence="1">
    <location>
        <begin position="256"/>
        <end position="266"/>
    </location>
</feature>
<name>A0AAD8VYJ1_LOLMU</name>
<accession>A0AAD8VYJ1</accession>
<feature type="compositionally biased region" description="Polar residues" evidence="1">
    <location>
        <begin position="11"/>
        <end position="27"/>
    </location>
</feature>
<dbReference type="Pfam" id="PF07727">
    <property type="entry name" value="RVT_2"/>
    <property type="match status" value="1"/>
</dbReference>
<evidence type="ECO:0000313" key="3">
    <source>
        <dbReference type="EMBL" id="KAK1625891.1"/>
    </source>
</evidence>
<sequence>MVAYEARNIDRVSNGSPQFQHSANTASRGGGYSGFQRSGSGRRRGGGGRGYGGGRNYNNSSGNYGGGYNGGGYGGGGGRNGGNNSRRGNNQGGGHGRNGGGGGKSTCQICGTYGHDALRCYNRFNHAIQPETSNRTANYSNSNEIAEPTWIMDFGGTYHMTNDMNCLHVQKNYDGHDLANGAGDLVNSPLHGVHVPLDDDHGAPDPAAPNDHAAHDDVASDTDSEPASPSTPARGPAHGADHDSPAPSPSTASSPSPSPAPAPAPTHPMRTRLQNNKVRPVRLYDGIIRYDSSKRAFAAEPTSHHDALAIPVWKTAMDAEFDALRLNNTWRLVELPRGHHIIGCKWVFKVKDKSDGTIDRQKAHLVAKGFTQRASIDYTDTFSPVVKPMTVRLILSIAVSRGWALRQVDVQNAF</sequence>
<keyword evidence="4" id="KW-1185">Reference proteome</keyword>
<dbReference type="AlphaFoldDB" id="A0AAD8VYJ1"/>
<dbReference type="EMBL" id="JAUUTY010000005">
    <property type="protein sequence ID" value="KAK1625891.1"/>
    <property type="molecule type" value="Genomic_DNA"/>
</dbReference>
<protein>
    <recommendedName>
        <fullName evidence="2">Reverse transcriptase Ty1/copia-type domain-containing protein</fullName>
    </recommendedName>
</protein>
<feature type="compositionally biased region" description="Gly residues" evidence="1">
    <location>
        <begin position="90"/>
        <end position="101"/>
    </location>
</feature>
<feature type="domain" description="Reverse transcriptase Ty1/copia-type" evidence="2">
    <location>
        <begin position="327"/>
        <end position="414"/>
    </location>
</feature>
<feature type="region of interest" description="Disordered" evidence="1">
    <location>
        <begin position="190"/>
        <end position="278"/>
    </location>
</feature>
<dbReference type="Proteomes" id="UP001231189">
    <property type="component" value="Unassembled WGS sequence"/>
</dbReference>
<comment type="caution">
    <text evidence="3">The sequence shown here is derived from an EMBL/GenBank/DDBJ whole genome shotgun (WGS) entry which is preliminary data.</text>
</comment>
<organism evidence="3 4">
    <name type="scientific">Lolium multiflorum</name>
    <name type="common">Italian ryegrass</name>
    <name type="synonym">Lolium perenne subsp. multiflorum</name>
    <dbReference type="NCBI Taxonomy" id="4521"/>
    <lineage>
        <taxon>Eukaryota</taxon>
        <taxon>Viridiplantae</taxon>
        <taxon>Streptophyta</taxon>
        <taxon>Embryophyta</taxon>
        <taxon>Tracheophyta</taxon>
        <taxon>Spermatophyta</taxon>
        <taxon>Magnoliopsida</taxon>
        <taxon>Liliopsida</taxon>
        <taxon>Poales</taxon>
        <taxon>Poaceae</taxon>
        <taxon>BOP clade</taxon>
        <taxon>Pooideae</taxon>
        <taxon>Poodae</taxon>
        <taxon>Poeae</taxon>
        <taxon>Poeae Chloroplast Group 2 (Poeae type)</taxon>
        <taxon>Loliodinae</taxon>
        <taxon>Loliinae</taxon>
        <taxon>Lolium</taxon>
    </lineage>
</organism>
<feature type="region of interest" description="Disordered" evidence="1">
    <location>
        <begin position="1"/>
        <end position="61"/>
    </location>
</feature>
<gene>
    <name evidence="3" type="ORF">QYE76_000206</name>
</gene>
<evidence type="ECO:0000256" key="1">
    <source>
        <dbReference type="SAM" id="MobiDB-lite"/>
    </source>
</evidence>
<proteinExistence type="predicted"/>
<evidence type="ECO:0000259" key="2">
    <source>
        <dbReference type="Pfam" id="PF07727"/>
    </source>
</evidence>
<reference evidence="3" key="1">
    <citation type="submission" date="2023-07" db="EMBL/GenBank/DDBJ databases">
        <title>A chromosome-level genome assembly of Lolium multiflorum.</title>
        <authorList>
            <person name="Chen Y."/>
            <person name="Copetti D."/>
            <person name="Kolliker R."/>
            <person name="Studer B."/>
        </authorList>
    </citation>
    <scope>NUCLEOTIDE SEQUENCE</scope>
    <source>
        <strain evidence="3">02402/16</strain>
        <tissue evidence="3">Leaf</tissue>
    </source>
</reference>
<evidence type="ECO:0000313" key="4">
    <source>
        <dbReference type="Proteomes" id="UP001231189"/>
    </source>
</evidence>
<feature type="region of interest" description="Disordered" evidence="1">
    <location>
        <begin position="78"/>
        <end position="101"/>
    </location>
</feature>
<dbReference type="InterPro" id="IPR013103">
    <property type="entry name" value="RVT_2"/>
</dbReference>